<dbReference type="InterPro" id="IPR001254">
    <property type="entry name" value="Trypsin_dom"/>
</dbReference>
<dbReference type="PROSITE" id="PS00135">
    <property type="entry name" value="TRYPSIN_SER"/>
    <property type="match status" value="1"/>
</dbReference>
<proteinExistence type="predicted"/>
<name>A0A1S4EJY9_DIACI</name>
<dbReference type="Pfam" id="PF00089">
    <property type="entry name" value="Trypsin"/>
    <property type="match status" value="1"/>
</dbReference>
<sequence>LESSLTLLLHCCQIPVLSDVLGDREKANVCSLPRPAQLCERGKGPADEFCKKIARAVGGTSDASCFRKRTCKFHVKRPVQHPSEPGDAYVSLCVPEFAGVIFPCRENNLVVVDPFFNSIEEEDGGPPTENAPNWHPLEVTRCGQVDESITSFEIKHTKITKPEDTKRGQFPWQVSLYRKRKTDGDQFLDQFCGGSIITRQHVLTAAHCFKDKDYTFNLHIGDFDRKAMEDKEEVFPFSDRDIYMHKEYNSFNDENDIAVVKIRGTITFGMYAQPICLPAQTLAYRDKYDCLISGWGRTWDNDLASNALTLKAARVGTLSQESCRKEDAYGTRIKDSMFCAGSFQGGADSCQGDSGGPIVCDIQDEFNKHYLIQLGIVSFGIGCGKINKPGVYTKLMNYQGWLEQTLTDSVKNIGGVVQKKVGG</sequence>
<dbReference type="OMA" id="MECIIAG"/>
<accession>A0A1S4EJY9</accession>
<dbReference type="Gene3D" id="2.40.10.10">
    <property type="entry name" value="Trypsin-like serine proteases"/>
    <property type="match status" value="1"/>
</dbReference>
<dbReference type="STRING" id="121845.A0A1S4EJY9"/>
<dbReference type="InterPro" id="IPR033116">
    <property type="entry name" value="TRYPSIN_SER"/>
</dbReference>
<evidence type="ECO:0000313" key="8">
    <source>
        <dbReference type="RefSeq" id="XP_017302432.1"/>
    </source>
</evidence>
<keyword evidence="1 5" id="KW-0645">Protease</keyword>
<evidence type="ECO:0000256" key="3">
    <source>
        <dbReference type="ARBA" id="ARBA00022825"/>
    </source>
</evidence>
<evidence type="ECO:0000256" key="2">
    <source>
        <dbReference type="ARBA" id="ARBA00022801"/>
    </source>
</evidence>
<dbReference type="PRINTS" id="PR00722">
    <property type="entry name" value="CHYMOTRYPSIN"/>
</dbReference>
<dbReference type="InterPro" id="IPR009003">
    <property type="entry name" value="Peptidase_S1_PA"/>
</dbReference>
<dbReference type="GeneID" id="103516171"/>
<keyword evidence="3 5" id="KW-0720">Serine protease</keyword>
<evidence type="ECO:0000256" key="4">
    <source>
        <dbReference type="ARBA" id="ARBA00023157"/>
    </source>
</evidence>
<dbReference type="CDD" id="cd00190">
    <property type="entry name" value="Tryp_SPc"/>
    <property type="match status" value="1"/>
</dbReference>
<dbReference type="RefSeq" id="XP_017302432.1">
    <property type="nucleotide sequence ID" value="XM_017446943.2"/>
</dbReference>
<evidence type="ECO:0000256" key="1">
    <source>
        <dbReference type="ARBA" id="ARBA00022670"/>
    </source>
</evidence>
<dbReference type="KEGG" id="dci:103516171"/>
<feature type="domain" description="Peptidase S1" evidence="6">
    <location>
        <begin position="159"/>
        <end position="407"/>
    </location>
</feature>
<dbReference type="GO" id="GO:0004252">
    <property type="term" value="F:serine-type endopeptidase activity"/>
    <property type="evidence" value="ECO:0007669"/>
    <property type="project" value="InterPro"/>
</dbReference>
<keyword evidence="7" id="KW-1185">Reference proteome</keyword>
<gene>
    <name evidence="8" type="primary">LOC103516171</name>
</gene>
<reference evidence="8" key="1">
    <citation type="submission" date="2025-08" db="UniProtKB">
        <authorList>
            <consortium name="RefSeq"/>
        </authorList>
    </citation>
    <scope>IDENTIFICATION</scope>
</reference>
<dbReference type="SMART" id="SM00020">
    <property type="entry name" value="Tryp_SPc"/>
    <property type="match status" value="1"/>
</dbReference>
<dbReference type="GO" id="GO:0006508">
    <property type="term" value="P:proteolysis"/>
    <property type="evidence" value="ECO:0007669"/>
    <property type="project" value="UniProtKB-KW"/>
</dbReference>
<dbReference type="AlphaFoldDB" id="A0A1S4EJY9"/>
<evidence type="ECO:0000259" key="6">
    <source>
        <dbReference type="PROSITE" id="PS50240"/>
    </source>
</evidence>
<dbReference type="FunFam" id="2.40.10.10:FF:000003">
    <property type="entry name" value="Transmembrane serine protease 3"/>
    <property type="match status" value="1"/>
</dbReference>
<evidence type="ECO:0000313" key="7">
    <source>
        <dbReference type="Proteomes" id="UP000079169"/>
    </source>
</evidence>
<keyword evidence="2 5" id="KW-0378">Hydrolase</keyword>
<organism evidence="7 8">
    <name type="scientific">Diaphorina citri</name>
    <name type="common">Asian citrus psyllid</name>
    <dbReference type="NCBI Taxonomy" id="121845"/>
    <lineage>
        <taxon>Eukaryota</taxon>
        <taxon>Metazoa</taxon>
        <taxon>Ecdysozoa</taxon>
        <taxon>Arthropoda</taxon>
        <taxon>Hexapoda</taxon>
        <taxon>Insecta</taxon>
        <taxon>Pterygota</taxon>
        <taxon>Neoptera</taxon>
        <taxon>Paraneoptera</taxon>
        <taxon>Hemiptera</taxon>
        <taxon>Sternorrhyncha</taxon>
        <taxon>Psylloidea</taxon>
        <taxon>Psyllidae</taxon>
        <taxon>Diaphorininae</taxon>
        <taxon>Diaphorina</taxon>
    </lineage>
</organism>
<dbReference type="PANTHER" id="PTHR24252:SF7">
    <property type="entry name" value="HYALIN"/>
    <property type="match status" value="1"/>
</dbReference>
<keyword evidence="4" id="KW-1015">Disulfide bond</keyword>
<dbReference type="InterPro" id="IPR043504">
    <property type="entry name" value="Peptidase_S1_PA_chymotrypsin"/>
</dbReference>
<dbReference type="PaxDb" id="121845-A0A1S4EJY9"/>
<dbReference type="PANTHER" id="PTHR24252">
    <property type="entry name" value="ACROSIN-RELATED"/>
    <property type="match status" value="1"/>
</dbReference>
<protein>
    <submittedName>
        <fullName evidence="8">Trypsin I-P1-like</fullName>
    </submittedName>
</protein>
<dbReference type="Proteomes" id="UP000079169">
    <property type="component" value="Unplaced"/>
</dbReference>
<feature type="non-terminal residue" evidence="8">
    <location>
        <position position="1"/>
    </location>
</feature>
<dbReference type="PROSITE" id="PS00134">
    <property type="entry name" value="TRYPSIN_HIS"/>
    <property type="match status" value="1"/>
</dbReference>
<dbReference type="PROSITE" id="PS50240">
    <property type="entry name" value="TRYPSIN_DOM"/>
    <property type="match status" value="1"/>
</dbReference>
<dbReference type="SUPFAM" id="SSF50494">
    <property type="entry name" value="Trypsin-like serine proteases"/>
    <property type="match status" value="1"/>
</dbReference>
<dbReference type="InterPro" id="IPR001314">
    <property type="entry name" value="Peptidase_S1A"/>
</dbReference>
<dbReference type="InterPro" id="IPR018114">
    <property type="entry name" value="TRYPSIN_HIS"/>
</dbReference>
<evidence type="ECO:0000256" key="5">
    <source>
        <dbReference type="RuleBase" id="RU363034"/>
    </source>
</evidence>